<dbReference type="SUPFAM" id="SSF102588">
    <property type="entry name" value="LmbE-like"/>
    <property type="match status" value="1"/>
</dbReference>
<dbReference type="Gene3D" id="3.40.50.10320">
    <property type="entry name" value="LmbE-like"/>
    <property type="match status" value="1"/>
</dbReference>
<dbReference type="GO" id="GO:0016811">
    <property type="term" value="F:hydrolase activity, acting on carbon-nitrogen (but not peptide) bonds, in linear amides"/>
    <property type="evidence" value="ECO:0007669"/>
    <property type="project" value="TreeGrafter"/>
</dbReference>
<dbReference type="KEGG" id="sus:Acid_3024"/>
<dbReference type="eggNOG" id="COG2120">
    <property type="taxonomic scope" value="Bacteria"/>
</dbReference>
<dbReference type="OrthoDB" id="128519at2"/>
<dbReference type="EMBL" id="CP000473">
    <property type="protein sequence ID" value="ABJ84007.1"/>
    <property type="molecule type" value="Genomic_DNA"/>
</dbReference>
<dbReference type="AlphaFoldDB" id="Q022U3"/>
<dbReference type="STRING" id="234267.Acid_3024"/>
<dbReference type="PANTHER" id="PTHR12993">
    <property type="entry name" value="N-ACETYLGLUCOSAMINYL-PHOSPHATIDYLINOSITOL DE-N-ACETYLASE-RELATED"/>
    <property type="match status" value="1"/>
</dbReference>
<dbReference type="PANTHER" id="PTHR12993:SF11">
    <property type="entry name" value="N-ACETYLGLUCOSAMINYL-PHOSPHATIDYLINOSITOL DE-N-ACETYLASE"/>
    <property type="match status" value="1"/>
</dbReference>
<gene>
    <name evidence="1" type="ordered locus">Acid_3024</name>
</gene>
<name>Q022U3_SOLUE</name>
<organism evidence="1">
    <name type="scientific">Solibacter usitatus (strain Ellin6076)</name>
    <dbReference type="NCBI Taxonomy" id="234267"/>
    <lineage>
        <taxon>Bacteria</taxon>
        <taxon>Pseudomonadati</taxon>
        <taxon>Acidobacteriota</taxon>
        <taxon>Terriglobia</taxon>
        <taxon>Bryobacterales</taxon>
        <taxon>Solibacteraceae</taxon>
        <taxon>Candidatus Solibacter</taxon>
    </lineage>
</organism>
<dbReference type="InterPro" id="IPR003737">
    <property type="entry name" value="GlcNAc_PI_deacetylase-related"/>
</dbReference>
<dbReference type="Pfam" id="PF02585">
    <property type="entry name" value="PIG-L"/>
    <property type="match status" value="1"/>
</dbReference>
<proteinExistence type="predicted"/>
<dbReference type="InParanoid" id="Q022U3"/>
<dbReference type="InterPro" id="IPR024078">
    <property type="entry name" value="LmbE-like_dom_sf"/>
</dbReference>
<sequence length="267" mass="30754">MRMLLVVAHPDDEILGAGIWLRRHAEFETHLLHITDGSPRDLQDARAAGFHTRRAYALARKRELIQALGMLSIPRGNCHGCDYVDKEAYLNLPAVSRQIDRWIETLRPSLVISHAYEGGHPDHDAVAFAVAMARRRGRHFQHLEFPLYHGGPNGEMIAGEFLTESQVEQLLELSPAERRLKSQMLDCFRTQAHVIRQFPVSRERFRDSPHYDFSQAPHPGPLLYERWGWGILGSEWRTKAREAEDYFFRGDLLRNRMPCSSQLADHS</sequence>
<dbReference type="HOGENOM" id="CLU_076285_0_0_0"/>
<accession>Q022U3</accession>
<evidence type="ECO:0000313" key="1">
    <source>
        <dbReference type="EMBL" id="ABJ84007.1"/>
    </source>
</evidence>
<reference evidence="1" key="1">
    <citation type="submission" date="2006-10" db="EMBL/GenBank/DDBJ databases">
        <title>Complete sequence of Solibacter usitatus Ellin6076.</title>
        <authorList>
            <consortium name="US DOE Joint Genome Institute"/>
            <person name="Copeland A."/>
            <person name="Lucas S."/>
            <person name="Lapidus A."/>
            <person name="Barry K."/>
            <person name="Detter J.C."/>
            <person name="Glavina del Rio T."/>
            <person name="Hammon N."/>
            <person name="Israni S."/>
            <person name="Dalin E."/>
            <person name="Tice H."/>
            <person name="Pitluck S."/>
            <person name="Thompson L.S."/>
            <person name="Brettin T."/>
            <person name="Bruce D."/>
            <person name="Han C."/>
            <person name="Tapia R."/>
            <person name="Gilna P."/>
            <person name="Schmutz J."/>
            <person name="Larimer F."/>
            <person name="Land M."/>
            <person name="Hauser L."/>
            <person name="Kyrpides N."/>
            <person name="Mikhailova N."/>
            <person name="Janssen P.H."/>
            <person name="Kuske C.R."/>
            <person name="Richardson P."/>
        </authorList>
    </citation>
    <scope>NUCLEOTIDE SEQUENCE</scope>
    <source>
        <strain evidence="1">Ellin6076</strain>
    </source>
</reference>
<protein>
    <submittedName>
        <fullName evidence="1">LmbE-like protein</fullName>
    </submittedName>
</protein>